<feature type="signal peptide" evidence="1">
    <location>
        <begin position="1"/>
        <end position="25"/>
    </location>
</feature>
<reference evidence="2" key="1">
    <citation type="submission" date="2022-10" db="EMBL/GenBank/DDBJ databases">
        <title>Fusarium specimens isolated from Avocado Roots.</title>
        <authorList>
            <person name="Stajich J."/>
            <person name="Roper C."/>
            <person name="Heimlech-Rivalta G."/>
        </authorList>
    </citation>
    <scope>NUCLEOTIDE SEQUENCE</scope>
    <source>
        <strain evidence="2">CF00143</strain>
    </source>
</reference>
<keyword evidence="3" id="KW-1185">Reference proteome</keyword>
<evidence type="ECO:0000256" key="1">
    <source>
        <dbReference type="SAM" id="SignalP"/>
    </source>
</evidence>
<feature type="chain" id="PRO_5040863873" evidence="1">
    <location>
        <begin position="26"/>
        <end position="502"/>
    </location>
</feature>
<keyword evidence="1" id="KW-0732">Signal</keyword>
<dbReference type="EMBL" id="JAPDHF010000010">
    <property type="protein sequence ID" value="KAJ4011854.1"/>
    <property type="molecule type" value="Genomic_DNA"/>
</dbReference>
<accession>A0A9W8PNK2</accession>
<name>A0A9W8PNK2_9HYPO</name>
<dbReference type="GO" id="GO:0008237">
    <property type="term" value="F:metallopeptidase activity"/>
    <property type="evidence" value="ECO:0007669"/>
    <property type="project" value="InterPro"/>
</dbReference>
<protein>
    <submittedName>
        <fullName evidence="2">Uncharacterized protein</fullName>
    </submittedName>
</protein>
<dbReference type="SUPFAM" id="SSF55486">
    <property type="entry name" value="Metalloproteases ('zincins'), catalytic domain"/>
    <property type="match status" value="1"/>
</dbReference>
<comment type="caution">
    <text evidence="2">The sequence shown here is derived from an EMBL/GenBank/DDBJ whole genome shotgun (WGS) entry which is preliminary data.</text>
</comment>
<proteinExistence type="predicted"/>
<organism evidence="2 3">
    <name type="scientific">Fusarium irregulare</name>
    <dbReference type="NCBI Taxonomy" id="2494466"/>
    <lineage>
        <taxon>Eukaryota</taxon>
        <taxon>Fungi</taxon>
        <taxon>Dikarya</taxon>
        <taxon>Ascomycota</taxon>
        <taxon>Pezizomycotina</taxon>
        <taxon>Sordariomycetes</taxon>
        <taxon>Hypocreomycetidae</taxon>
        <taxon>Hypocreales</taxon>
        <taxon>Nectriaceae</taxon>
        <taxon>Fusarium</taxon>
        <taxon>Fusarium incarnatum-equiseti species complex</taxon>
    </lineage>
</organism>
<evidence type="ECO:0000313" key="3">
    <source>
        <dbReference type="Proteomes" id="UP001152130"/>
    </source>
</evidence>
<dbReference type="InterPro" id="IPR024079">
    <property type="entry name" value="MetalloPept_cat_dom_sf"/>
</dbReference>
<dbReference type="Gene3D" id="3.40.390.10">
    <property type="entry name" value="Collagenase (Catalytic Domain)"/>
    <property type="match status" value="1"/>
</dbReference>
<sequence length="502" mass="57365">MKSISSLSILVVYQLLLFTPHFTFAAPTQDRQELIDIFNQALADSRYNLTEGDVGEAATRLFGWEGCSASMKRDIYSGWQDSWKMMDAVKNINWNEAAAVDYLSPPFMHDDNQEAMQDIINTVSTIRGGSSLNPFKWWLHVRCDDPNNRCPCGSRTSTVAYTTQKDPESGYARINFCPRYFELPNLDAAVKENSRRDLPIAHRADLDNYVKNKGRTWYHELLHIDWASGVWSNWHIRDIAAFYTDEDNVYYRTVVYGAERTKALAHYKFDPASFVRRNADNFAMYAMAKYVQKVVGKYPHLPLAMTFDDVEDGPGLFMSGGIIIDLQGKVTMAGATEDDSCHVPEIQDIPEEDVVPFNSSTWFWKTSDYPEDYQRQYRGWFADAYPYQNRVRIVFMYTALGPQWMTYADTPNEPITDFCSTKVLSNILAEGDKNDWKFPTELPAFDAHGAKGCVYSGTTDLVGEMICESGASNIRCWEDPESREISECEGGRYMLGIKCDWQ</sequence>
<dbReference type="AlphaFoldDB" id="A0A9W8PNK2"/>
<dbReference type="Proteomes" id="UP001152130">
    <property type="component" value="Unassembled WGS sequence"/>
</dbReference>
<evidence type="ECO:0000313" key="2">
    <source>
        <dbReference type="EMBL" id="KAJ4011854.1"/>
    </source>
</evidence>
<gene>
    <name evidence="2" type="ORF">NW766_007154</name>
</gene>